<keyword evidence="4" id="KW-1185">Reference proteome</keyword>
<name>A0A7E4W052_PANRE</name>
<dbReference type="PANTHER" id="PTHR10739">
    <property type="entry name" value="CYTIDYLYLTRANSFERASE"/>
    <property type="match status" value="1"/>
</dbReference>
<dbReference type="WBParaSite" id="Pan_g5303.t1">
    <property type="protein sequence ID" value="Pan_g5303.t1"/>
    <property type="gene ID" value="Pan_g5303"/>
</dbReference>
<protein>
    <recommendedName>
        <fullName evidence="2">choline-phosphate cytidylyltransferase</fullName>
        <ecNumber evidence="2">2.7.7.15</ecNumber>
    </recommendedName>
</protein>
<dbReference type="GO" id="GO:0031210">
    <property type="term" value="F:phosphatidylcholine binding"/>
    <property type="evidence" value="ECO:0007669"/>
    <property type="project" value="TreeGrafter"/>
</dbReference>
<dbReference type="InterPro" id="IPR045049">
    <property type="entry name" value="Pcy1-like"/>
</dbReference>
<comment type="pathway">
    <text evidence="1">Phospholipid metabolism; phosphatidylcholine biosynthesis; phosphatidylcholine from phosphocholine: step 1/2.</text>
</comment>
<dbReference type="EC" id="2.7.7.15" evidence="2"/>
<dbReference type="InterPro" id="IPR014729">
    <property type="entry name" value="Rossmann-like_a/b/a_fold"/>
</dbReference>
<dbReference type="Proteomes" id="UP000492821">
    <property type="component" value="Unassembled WGS sequence"/>
</dbReference>
<reference evidence="5" key="2">
    <citation type="submission" date="2020-10" db="UniProtKB">
        <authorList>
            <consortium name="WormBaseParasite"/>
        </authorList>
    </citation>
    <scope>IDENTIFICATION</scope>
</reference>
<dbReference type="Gene3D" id="3.40.50.620">
    <property type="entry name" value="HUPs"/>
    <property type="match status" value="1"/>
</dbReference>
<dbReference type="InterPro" id="IPR004821">
    <property type="entry name" value="Cyt_trans-like"/>
</dbReference>
<proteinExistence type="predicted"/>
<feature type="domain" description="Cytidyltransferase-like" evidence="3">
    <location>
        <begin position="36"/>
        <end position="150"/>
    </location>
</feature>
<evidence type="ECO:0000256" key="1">
    <source>
        <dbReference type="ARBA" id="ARBA00025706"/>
    </source>
</evidence>
<dbReference type="AlphaFoldDB" id="A0A7E4W052"/>
<dbReference type="NCBIfam" id="TIGR00125">
    <property type="entry name" value="cyt_tran_rel"/>
    <property type="match status" value="1"/>
</dbReference>
<evidence type="ECO:0000259" key="3">
    <source>
        <dbReference type="Pfam" id="PF01467"/>
    </source>
</evidence>
<dbReference type="UniPathway" id="UPA00753">
    <property type="reaction ID" value="UER00739"/>
</dbReference>
<accession>A0A7E4W052</accession>
<reference evidence="4" key="1">
    <citation type="journal article" date="2013" name="Genetics">
        <title>The draft genome and transcriptome of Panagrellus redivivus are shaped by the harsh demands of a free-living lifestyle.</title>
        <authorList>
            <person name="Srinivasan J."/>
            <person name="Dillman A.R."/>
            <person name="Macchietto M.G."/>
            <person name="Heikkinen L."/>
            <person name="Lakso M."/>
            <person name="Fracchia K.M."/>
            <person name="Antoshechkin I."/>
            <person name="Mortazavi A."/>
            <person name="Wong G."/>
            <person name="Sternberg P.W."/>
        </authorList>
    </citation>
    <scope>NUCLEOTIDE SEQUENCE [LARGE SCALE GENOMIC DNA]</scope>
    <source>
        <strain evidence="4">MT8872</strain>
    </source>
</reference>
<dbReference type="GO" id="GO:0004105">
    <property type="term" value="F:choline-phosphate cytidylyltransferase activity"/>
    <property type="evidence" value="ECO:0007669"/>
    <property type="project" value="UniProtKB-EC"/>
</dbReference>
<dbReference type="SUPFAM" id="SSF52374">
    <property type="entry name" value="Nucleotidylyl transferase"/>
    <property type="match status" value="1"/>
</dbReference>
<evidence type="ECO:0000313" key="4">
    <source>
        <dbReference type="Proteomes" id="UP000492821"/>
    </source>
</evidence>
<evidence type="ECO:0000256" key="2">
    <source>
        <dbReference type="ARBA" id="ARBA00026101"/>
    </source>
</evidence>
<evidence type="ECO:0000313" key="5">
    <source>
        <dbReference type="WBParaSite" id="Pan_g5303.t1"/>
    </source>
</evidence>
<organism evidence="4 5">
    <name type="scientific">Panagrellus redivivus</name>
    <name type="common">Microworm</name>
    <dbReference type="NCBI Taxonomy" id="6233"/>
    <lineage>
        <taxon>Eukaryota</taxon>
        <taxon>Metazoa</taxon>
        <taxon>Ecdysozoa</taxon>
        <taxon>Nematoda</taxon>
        <taxon>Chromadorea</taxon>
        <taxon>Rhabditida</taxon>
        <taxon>Tylenchina</taxon>
        <taxon>Panagrolaimomorpha</taxon>
        <taxon>Panagrolaimoidea</taxon>
        <taxon>Panagrolaimidae</taxon>
        <taxon>Panagrellus</taxon>
    </lineage>
</organism>
<dbReference type="PANTHER" id="PTHR10739:SF13">
    <property type="entry name" value="CHOLINE-PHOSPHATE CYTIDYLYLTRANSFERASE"/>
    <property type="match status" value="1"/>
</dbReference>
<dbReference type="Pfam" id="PF01467">
    <property type="entry name" value="CTP_transf_like"/>
    <property type="match status" value="1"/>
</dbReference>
<sequence length="169" mass="19166">MLVAGHDSVSFSVKANGMCWEARTLCEIEASDLRIYTDGVYDLFHPGHVKQLYQAKTAFPNVYLIGCLPIMSTAERVEMVKQCKYVDEVMATPCFFPTITFVNDLKVDLVAHDSLPYQLPETDDCYAPFKEADRFLATERTPMVSTTDILDRILAKVETIKERQSRRSA</sequence>